<name>A0A495MK27_9FLAO</name>
<dbReference type="SUPFAM" id="SSF52540">
    <property type="entry name" value="P-loop containing nucleoside triphosphate hydrolases"/>
    <property type="match status" value="1"/>
</dbReference>
<gene>
    <name evidence="6" type="primary">hflX</name>
    <name evidence="10" type="ORF">CLV94_1371</name>
</gene>
<evidence type="ECO:0000256" key="5">
    <source>
        <dbReference type="ARBA" id="ARBA00023134"/>
    </source>
</evidence>
<reference evidence="10 11" key="1">
    <citation type="submission" date="2018-10" db="EMBL/GenBank/DDBJ databases">
        <title>Genomic Encyclopedia of Archaeal and Bacterial Type Strains, Phase II (KMG-II): from individual species to whole genera.</title>
        <authorList>
            <person name="Goeker M."/>
        </authorList>
    </citation>
    <scope>NUCLEOTIDE SEQUENCE [LARGE SCALE GENOMIC DNA]</scope>
    <source>
        <strain evidence="10 11">DSM 29537</strain>
    </source>
</reference>
<evidence type="ECO:0000259" key="9">
    <source>
        <dbReference type="PROSITE" id="PS51705"/>
    </source>
</evidence>
<dbReference type="NCBIfam" id="TIGR03156">
    <property type="entry name" value="GTP_HflX"/>
    <property type="match status" value="1"/>
</dbReference>
<feature type="binding site" evidence="7">
    <location>
        <begin position="318"/>
        <end position="321"/>
    </location>
    <ligand>
        <name>GTP</name>
        <dbReference type="ChEBI" id="CHEBI:37565"/>
    </ligand>
</feature>
<dbReference type="NCBIfam" id="TIGR00231">
    <property type="entry name" value="small_GTP"/>
    <property type="match status" value="1"/>
</dbReference>
<feature type="binding site" evidence="7">
    <location>
        <begin position="252"/>
        <end position="255"/>
    </location>
    <ligand>
        <name>GTP</name>
        <dbReference type="ChEBI" id="CHEBI:37565"/>
    </ligand>
</feature>
<dbReference type="GO" id="GO:0046872">
    <property type="term" value="F:metal ion binding"/>
    <property type="evidence" value="ECO:0007669"/>
    <property type="project" value="UniProtKB-KW"/>
</dbReference>
<dbReference type="InterPro" id="IPR030394">
    <property type="entry name" value="G_HFLX_dom"/>
</dbReference>
<dbReference type="GO" id="GO:0003924">
    <property type="term" value="F:GTPase activity"/>
    <property type="evidence" value="ECO:0007669"/>
    <property type="project" value="UniProtKB-UniRule"/>
</dbReference>
<dbReference type="AlphaFoldDB" id="A0A495MK27"/>
<evidence type="ECO:0000256" key="8">
    <source>
        <dbReference type="PIRSR" id="PIRSR006809-2"/>
    </source>
</evidence>
<feature type="binding site" evidence="7">
    <location>
        <begin position="231"/>
        <end position="235"/>
    </location>
    <ligand>
        <name>GTP</name>
        <dbReference type="ChEBI" id="CHEBI:37565"/>
    </ligand>
</feature>
<dbReference type="Gene3D" id="3.40.50.300">
    <property type="entry name" value="P-loop containing nucleotide triphosphate hydrolases"/>
    <property type="match status" value="1"/>
</dbReference>
<evidence type="ECO:0000256" key="7">
    <source>
        <dbReference type="PIRSR" id="PIRSR006809-1"/>
    </source>
</evidence>
<dbReference type="Pfam" id="PF13167">
    <property type="entry name" value="GTP-bdg_N"/>
    <property type="match status" value="1"/>
</dbReference>
<feature type="binding site" evidence="8">
    <location>
        <position position="213"/>
    </location>
    <ligand>
        <name>Mg(2+)</name>
        <dbReference type="ChEBI" id="CHEBI:18420"/>
    </ligand>
</feature>
<keyword evidence="5 6" id="KW-0342">GTP-binding</keyword>
<dbReference type="Gene3D" id="6.10.250.2860">
    <property type="match status" value="1"/>
</dbReference>
<dbReference type="HAMAP" id="MF_00900">
    <property type="entry name" value="GTPase_HflX"/>
    <property type="match status" value="1"/>
</dbReference>
<dbReference type="Pfam" id="PF01926">
    <property type="entry name" value="MMR_HSR1"/>
    <property type="match status" value="1"/>
</dbReference>
<evidence type="ECO:0000256" key="6">
    <source>
        <dbReference type="HAMAP-Rule" id="MF_00900"/>
    </source>
</evidence>
<evidence type="ECO:0000256" key="4">
    <source>
        <dbReference type="ARBA" id="ARBA00022842"/>
    </source>
</evidence>
<dbReference type="FunFam" id="3.40.50.300:FF:000955">
    <property type="entry name" value="GTPase HflX"/>
    <property type="match status" value="1"/>
</dbReference>
<dbReference type="InterPro" id="IPR042108">
    <property type="entry name" value="GTPase_HflX_N_sf"/>
</dbReference>
<comment type="subunit">
    <text evidence="6">Monomer. Associates with the 50S ribosomal subunit.</text>
</comment>
<dbReference type="GO" id="GO:0005737">
    <property type="term" value="C:cytoplasm"/>
    <property type="evidence" value="ECO:0007669"/>
    <property type="project" value="UniProtKB-SubCell"/>
</dbReference>
<dbReference type="CDD" id="cd01878">
    <property type="entry name" value="HflX"/>
    <property type="match status" value="1"/>
</dbReference>
<keyword evidence="2 8" id="KW-0479">Metal-binding</keyword>
<proteinExistence type="inferred from homology"/>
<feature type="domain" description="Hflx-type G" evidence="9">
    <location>
        <begin position="200"/>
        <end position="386"/>
    </location>
</feature>
<dbReference type="GO" id="GO:0005525">
    <property type="term" value="F:GTP binding"/>
    <property type="evidence" value="ECO:0007669"/>
    <property type="project" value="UniProtKB-UniRule"/>
</dbReference>
<keyword evidence="11" id="KW-1185">Reference proteome</keyword>
<dbReference type="PIRSF" id="PIRSF006809">
    <property type="entry name" value="GTP-binding_hflX_prd"/>
    <property type="match status" value="1"/>
</dbReference>
<protein>
    <recommendedName>
        <fullName evidence="6">GTPase HflX</fullName>
    </recommendedName>
    <alternativeName>
        <fullName evidence="6">GTP-binding protein HflX</fullName>
    </alternativeName>
</protein>
<comment type="subcellular location">
    <subcellularLocation>
        <location evidence="6">Cytoplasm</location>
    </subcellularLocation>
    <text evidence="6">May associate with membranes.</text>
</comment>
<comment type="similarity">
    <text evidence="6">Belongs to the TRAFAC class OBG-HflX-like GTPase superfamily. HflX GTPase family.</text>
</comment>
<dbReference type="InterPro" id="IPR006073">
    <property type="entry name" value="GTP-bd"/>
</dbReference>
<dbReference type="OrthoDB" id="9812272at2"/>
<dbReference type="RefSeq" id="WP_121375643.1">
    <property type="nucleotide sequence ID" value="NZ_RBLC01000001.1"/>
</dbReference>
<comment type="function">
    <text evidence="6">GTPase that associates with the 50S ribosomal subunit and may have a role during protein synthesis or ribosome biogenesis.</text>
</comment>
<evidence type="ECO:0000256" key="2">
    <source>
        <dbReference type="ARBA" id="ARBA00022723"/>
    </source>
</evidence>
<evidence type="ECO:0000256" key="3">
    <source>
        <dbReference type="ARBA" id="ARBA00022741"/>
    </source>
</evidence>
<feature type="binding site" evidence="8">
    <location>
        <position position="233"/>
    </location>
    <ligand>
        <name>Mg(2+)</name>
        <dbReference type="ChEBI" id="CHEBI:18420"/>
    </ligand>
</feature>
<dbReference type="PANTHER" id="PTHR10229">
    <property type="entry name" value="GTP-BINDING PROTEIN HFLX"/>
    <property type="match status" value="1"/>
</dbReference>
<keyword evidence="4 8" id="KW-0460">Magnesium</keyword>
<dbReference type="InterPro" id="IPR025121">
    <property type="entry name" value="GTPase_HflX_N"/>
</dbReference>
<organism evidence="10 11">
    <name type="scientific">Flavobacterium endophyticum</name>
    <dbReference type="NCBI Taxonomy" id="1540163"/>
    <lineage>
        <taxon>Bacteria</taxon>
        <taxon>Pseudomonadati</taxon>
        <taxon>Bacteroidota</taxon>
        <taxon>Flavobacteriia</taxon>
        <taxon>Flavobacteriales</taxon>
        <taxon>Flavobacteriaceae</taxon>
        <taxon>Flavobacterium</taxon>
    </lineage>
</organism>
<dbReference type="Proteomes" id="UP000277579">
    <property type="component" value="Unassembled WGS sequence"/>
</dbReference>
<sequence length="412" mass="47611">MLEKETIKFEKTVVVGIITQQQNEEKLNEYLDELEFLTYTAGGEVVKRFSQKMERPNPKTFLGTGKMDEIHHYVKEHAINTVIFDDELTPSQQKNITKILDCKVLDRTNLILDIFAQRAETSYARTQVELAQCQYLLPRLSGMWTHLERQKGGIGMRGPGETEIETDRRIVRDRIALLKDKIKVIDKQMSVQRSNRGAMVRVALVGYTNVGKSTLMNVISKSEVFVENKLFATLDTTVRKVVIKNLPFLLSDTVGFIRKLPTQLVESFKSTLDEVREADLLLHVVDISHPDFEEHIASVNQILADIKSADKPTIMVFNKIDAYKHLTIDEDDLITEKTTKHYTLEEWKATWMSRIGEDKALFIAAVNKENFEEFREKVYEAVREIHITRFPYNKFLYPDYKEAPEDKNTDGE</sequence>
<feature type="binding site" evidence="7">
    <location>
        <begin position="206"/>
        <end position="213"/>
    </location>
    <ligand>
        <name>GTP</name>
        <dbReference type="ChEBI" id="CHEBI:37565"/>
    </ligand>
</feature>
<dbReference type="InterPro" id="IPR027417">
    <property type="entry name" value="P-loop_NTPase"/>
</dbReference>
<evidence type="ECO:0000313" key="11">
    <source>
        <dbReference type="Proteomes" id="UP000277579"/>
    </source>
</evidence>
<dbReference type="PRINTS" id="PR00326">
    <property type="entry name" value="GTP1OBG"/>
</dbReference>
<keyword evidence="3 6" id="KW-0547">Nucleotide-binding</keyword>
<evidence type="ECO:0000256" key="1">
    <source>
        <dbReference type="ARBA" id="ARBA00022490"/>
    </source>
</evidence>
<evidence type="ECO:0000313" key="10">
    <source>
        <dbReference type="EMBL" id="RKS26314.1"/>
    </source>
</evidence>
<comment type="cofactor">
    <cofactor evidence="8">
        <name>Mg(2+)</name>
        <dbReference type="ChEBI" id="CHEBI:18420"/>
    </cofactor>
</comment>
<comment type="caution">
    <text evidence="10">The sequence shown here is derived from an EMBL/GenBank/DDBJ whole genome shotgun (WGS) entry which is preliminary data.</text>
</comment>
<dbReference type="GO" id="GO:0043022">
    <property type="term" value="F:ribosome binding"/>
    <property type="evidence" value="ECO:0007669"/>
    <property type="project" value="TreeGrafter"/>
</dbReference>
<dbReference type="InterPro" id="IPR032305">
    <property type="entry name" value="GTP-bd_M"/>
</dbReference>
<dbReference type="Pfam" id="PF16360">
    <property type="entry name" value="GTP-bdg_M"/>
    <property type="match status" value="1"/>
</dbReference>
<dbReference type="InterPro" id="IPR016496">
    <property type="entry name" value="GTPase_HflX"/>
</dbReference>
<dbReference type="FunFam" id="3.40.50.11060:FF:000001">
    <property type="entry name" value="GTPase HflX"/>
    <property type="match status" value="1"/>
</dbReference>
<keyword evidence="1 6" id="KW-0963">Cytoplasm</keyword>
<dbReference type="InterPro" id="IPR005225">
    <property type="entry name" value="Small_GTP-bd"/>
</dbReference>
<dbReference type="EMBL" id="RBLC01000001">
    <property type="protein sequence ID" value="RKS26314.1"/>
    <property type="molecule type" value="Genomic_DNA"/>
</dbReference>
<dbReference type="PROSITE" id="PS51705">
    <property type="entry name" value="G_HFLX"/>
    <property type="match status" value="1"/>
</dbReference>
<dbReference type="Gene3D" id="3.40.50.11060">
    <property type="entry name" value="GTPase HflX, N-terminal domain"/>
    <property type="match status" value="1"/>
</dbReference>
<dbReference type="PANTHER" id="PTHR10229:SF0">
    <property type="entry name" value="GTP-BINDING PROTEIN 6-RELATED"/>
    <property type="match status" value="1"/>
</dbReference>
<accession>A0A495MK27</accession>